<evidence type="ECO:0000256" key="1">
    <source>
        <dbReference type="SAM" id="Phobius"/>
    </source>
</evidence>
<organism evidence="2 3">
    <name type="scientific">Vibrio diazotrophicus</name>
    <dbReference type="NCBI Taxonomy" id="685"/>
    <lineage>
        <taxon>Bacteria</taxon>
        <taxon>Pseudomonadati</taxon>
        <taxon>Pseudomonadota</taxon>
        <taxon>Gammaproteobacteria</taxon>
        <taxon>Vibrionales</taxon>
        <taxon>Vibrionaceae</taxon>
        <taxon>Vibrio</taxon>
    </lineage>
</organism>
<gene>
    <name evidence="2" type="ORF">DET48_105151</name>
</gene>
<dbReference type="AlphaFoldDB" id="A0A329EN55"/>
<protein>
    <submittedName>
        <fullName evidence="2">Flp pilus assembly pilin Flp</fullName>
    </submittedName>
</protein>
<dbReference type="Proteomes" id="UP000248729">
    <property type="component" value="Unassembled WGS sequence"/>
</dbReference>
<comment type="caution">
    <text evidence="2">The sequence shown here is derived from an EMBL/GenBank/DDBJ whole genome shotgun (WGS) entry which is preliminary data.</text>
</comment>
<evidence type="ECO:0000313" key="2">
    <source>
        <dbReference type="EMBL" id="RAS66596.1"/>
    </source>
</evidence>
<dbReference type="EMBL" id="QLTR01000005">
    <property type="protein sequence ID" value="RAS66596.1"/>
    <property type="molecule type" value="Genomic_DNA"/>
</dbReference>
<keyword evidence="1" id="KW-0472">Membrane</keyword>
<feature type="transmembrane region" description="Helical" evidence="1">
    <location>
        <begin position="20"/>
        <end position="41"/>
    </location>
</feature>
<name>A0A329EN55_VIBDI</name>
<reference evidence="2 3" key="1">
    <citation type="submission" date="2018-06" db="EMBL/GenBank/DDBJ databases">
        <title>Freshwater and sediment microbial communities from various areas in North America, analyzing microbe dynamics in response to fracking.</title>
        <authorList>
            <person name="Lamendella R."/>
        </authorList>
    </citation>
    <scope>NUCLEOTIDE SEQUENCE [LARGE SCALE GENOMIC DNA]</scope>
    <source>
        <strain evidence="2 3">99A</strain>
    </source>
</reference>
<keyword evidence="1" id="KW-1133">Transmembrane helix</keyword>
<evidence type="ECO:0000313" key="3">
    <source>
        <dbReference type="Proteomes" id="UP000248729"/>
    </source>
</evidence>
<keyword evidence="1" id="KW-0812">Transmembrane</keyword>
<accession>A0A329EN55</accession>
<sequence>MNKFIEQAKAFWQDEDGLSAVEYVVAGALVVGVLVVGFTSLGGRLDEALDGLNADLNTGGLTDATAD</sequence>
<proteinExistence type="predicted"/>
<dbReference type="RefSeq" id="WP_237292414.1">
    <property type="nucleotide sequence ID" value="NZ_JBJKCE010000001.1"/>
</dbReference>